<feature type="domain" description="CBS" evidence="13">
    <location>
        <begin position="374"/>
        <end position="430"/>
    </location>
</feature>
<keyword evidence="5" id="KW-0819">tRNA processing</keyword>
<dbReference type="InterPro" id="IPR038763">
    <property type="entry name" value="DHH_sf"/>
</dbReference>
<dbReference type="InterPro" id="IPR043519">
    <property type="entry name" value="NT_sf"/>
</dbReference>
<dbReference type="PANTHER" id="PTHR47788:SF1">
    <property type="entry name" value="A-ADDING TRNA NUCLEOTIDYLTRANSFERASE"/>
    <property type="match status" value="1"/>
</dbReference>
<keyword evidence="6" id="KW-0548">Nucleotidyltransferase</keyword>
<dbReference type="GO" id="GO:0008033">
    <property type="term" value="P:tRNA processing"/>
    <property type="evidence" value="ECO:0007669"/>
    <property type="project" value="UniProtKB-KW"/>
</dbReference>
<dbReference type="RefSeq" id="WP_110936728.1">
    <property type="nucleotide sequence ID" value="NZ_KZ614146.1"/>
</dbReference>
<dbReference type="OrthoDB" id="9805698at2"/>
<reference evidence="14 15" key="1">
    <citation type="submission" date="2017-10" db="EMBL/GenBank/DDBJ databases">
        <title>Bacillus sp. nov., a halophilic bacterium isolated from a Keqin Lake.</title>
        <authorList>
            <person name="Wang H."/>
        </authorList>
    </citation>
    <scope>NUCLEOTIDE SEQUENCE [LARGE SCALE GENOMIC DNA]</scope>
    <source>
        <strain evidence="14 15">KCTC 13187</strain>
    </source>
</reference>
<dbReference type="SUPFAM" id="SSF81891">
    <property type="entry name" value="Poly A polymerase C-terminal region-like"/>
    <property type="match status" value="1"/>
</dbReference>
<dbReference type="Pfam" id="PF01368">
    <property type="entry name" value="DHH"/>
    <property type="match status" value="1"/>
</dbReference>
<dbReference type="SUPFAM" id="SSF81301">
    <property type="entry name" value="Nucleotidyltransferase"/>
    <property type="match status" value="1"/>
</dbReference>
<evidence type="ECO:0000256" key="11">
    <source>
        <dbReference type="PROSITE-ProRule" id="PRU00703"/>
    </source>
</evidence>
<dbReference type="Gene3D" id="3.10.580.10">
    <property type="entry name" value="CBS-domain"/>
    <property type="match status" value="1"/>
</dbReference>
<keyword evidence="11" id="KW-0129">CBS domain</keyword>
<evidence type="ECO:0000256" key="4">
    <source>
        <dbReference type="ARBA" id="ARBA00022679"/>
    </source>
</evidence>
<dbReference type="Pfam" id="PF01743">
    <property type="entry name" value="PolyA_pol"/>
    <property type="match status" value="1"/>
</dbReference>
<dbReference type="CDD" id="cd05398">
    <property type="entry name" value="NT_ClassII-CCAase"/>
    <property type="match status" value="1"/>
</dbReference>
<keyword evidence="4 12" id="KW-0808">Transferase</keyword>
<evidence type="ECO:0000256" key="7">
    <source>
        <dbReference type="ARBA" id="ARBA00022723"/>
    </source>
</evidence>
<dbReference type="InterPro" id="IPR000644">
    <property type="entry name" value="CBS_dom"/>
</dbReference>
<dbReference type="Proteomes" id="UP000281498">
    <property type="component" value="Unassembled WGS sequence"/>
</dbReference>
<dbReference type="InterPro" id="IPR002646">
    <property type="entry name" value="PolA_pol_head_dom"/>
</dbReference>
<dbReference type="Pfam" id="PF02272">
    <property type="entry name" value="DHHA1"/>
    <property type="match status" value="1"/>
</dbReference>
<dbReference type="CDD" id="cd04595">
    <property type="entry name" value="CBS_pair_DHH_polyA_Pol_assoc"/>
    <property type="match status" value="1"/>
</dbReference>
<keyword evidence="15" id="KW-1185">Reference proteome</keyword>
<evidence type="ECO:0000256" key="3">
    <source>
        <dbReference type="ARBA" id="ARBA00022555"/>
    </source>
</evidence>
<dbReference type="Gene3D" id="3.90.1640.10">
    <property type="entry name" value="inorganic pyrophosphatase (n-terminal core)"/>
    <property type="match status" value="1"/>
</dbReference>
<evidence type="ECO:0000256" key="8">
    <source>
        <dbReference type="ARBA" id="ARBA00022741"/>
    </source>
</evidence>
<dbReference type="InterPro" id="IPR003156">
    <property type="entry name" value="DHHA1_dom"/>
</dbReference>
<gene>
    <name evidence="14" type="ORF">CR203_00845</name>
</gene>
<dbReference type="GO" id="GO:0000049">
    <property type="term" value="F:tRNA binding"/>
    <property type="evidence" value="ECO:0007669"/>
    <property type="project" value="UniProtKB-KW"/>
</dbReference>
<dbReference type="InterPro" id="IPR046342">
    <property type="entry name" value="CBS_dom_sf"/>
</dbReference>
<evidence type="ECO:0000256" key="1">
    <source>
        <dbReference type="ARBA" id="ARBA00001946"/>
    </source>
</evidence>
<evidence type="ECO:0000259" key="13">
    <source>
        <dbReference type="PROSITE" id="PS51371"/>
    </source>
</evidence>
<evidence type="ECO:0000256" key="10">
    <source>
        <dbReference type="ARBA" id="ARBA00022884"/>
    </source>
</evidence>
<dbReference type="PROSITE" id="PS51371">
    <property type="entry name" value="CBS"/>
    <property type="match status" value="2"/>
</dbReference>
<keyword evidence="7" id="KW-0479">Metal-binding</keyword>
<evidence type="ECO:0000256" key="12">
    <source>
        <dbReference type="RuleBase" id="RU003953"/>
    </source>
</evidence>
<keyword evidence="3" id="KW-0820">tRNA-binding</keyword>
<accession>A0A3A9KDK3</accession>
<dbReference type="Gene3D" id="3.10.310.30">
    <property type="match status" value="1"/>
</dbReference>
<dbReference type="Pfam" id="PF12627">
    <property type="entry name" value="PolyA_pol_RNAbd"/>
    <property type="match status" value="1"/>
</dbReference>
<dbReference type="PANTHER" id="PTHR47788">
    <property type="entry name" value="POLYA POLYMERASE"/>
    <property type="match status" value="1"/>
</dbReference>
<evidence type="ECO:0000256" key="5">
    <source>
        <dbReference type="ARBA" id="ARBA00022694"/>
    </source>
</evidence>
<feature type="domain" description="CBS" evidence="13">
    <location>
        <begin position="312"/>
        <end position="370"/>
    </location>
</feature>
<dbReference type="GO" id="GO:0016779">
    <property type="term" value="F:nucleotidyltransferase activity"/>
    <property type="evidence" value="ECO:0007669"/>
    <property type="project" value="UniProtKB-KW"/>
</dbReference>
<dbReference type="Gene3D" id="1.10.3090.10">
    <property type="entry name" value="cca-adding enzyme, domain 2"/>
    <property type="match status" value="1"/>
</dbReference>
<evidence type="ECO:0000256" key="6">
    <source>
        <dbReference type="ARBA" id="ARBA00022695"/>
    </source>
</evidence>
<dbReference type="AlphaFoldDB" id="A0A3A9KDK3"/>
<evidence type="ECO:0000256" key="9">
    <source>
        <dbReference type="ARBA" id="ARBA00022842"/>
    </source>
</evidence>
<proteinExistence type="inferred from homology"/>
<dbReference type="InterPro" id="IPR052390">
    <property type="entry name" value="tRNA_nt/polyA_polymerase"/>
</dbReference>
<keyword evidence="8" id="KW-0547">Nucleotide-binding</keyword>
<dbReference type="SMART" id="SM00116">
    <property type="entry name" value="CBS"/>
    <property type="match status" value="2"/>
</dbReference>
<organism evidence="14 15">
    <name type="scientific">Salipaludibacillus neizhouensis</name>
    <dbReference type="NCBI Taxonomy" id="885475"/>
    <lineage>
        <taxon>Bacteria</taxon>
        <taxon>Bacillati</taxon>
        <taxon>Bacillota</taxon>
        <taxon>Bacilli</taxon>
        <taxon>Bacillales</taxon>
        <taxon>Bacillaceae</taxon>
    </lineage>
</organism>
<comment type="similarity">
    <text evidence="2 12">Belongs to the tRNA nucleotidyltransferase/poly(A) polymerase family.</text>
</comment>
<name>A0A3A9KDK3_9BACI</name>
<evidence type="ECO:0000313" key="15">
    <source>
        <dbReference type="Proteomes" id="UP000281498"/>
    </source>
</evidence>
<comment type="caution">
    <text evidence="14">The sequence shown here is derived from an EMBL/GenBank/DDBJ whole genome shotgun (WGS) entry which is preliminary data.</text>
</comment>
<sequence length="858" mass="97281">MQIILSHSNLDFDGLASMIAAQKLYPQAEIILPSKIGPEVSHFLAIYKDTFPYKQTQQIEWKHVKTVILVDTNDLDRTGQSELLPTQTELIIYDHHPRTSETPEHKETIIEHVGATVTLLIELLIQTDVLITPFEATVFSMGLYTDTGSFSYGHTNARDFKAAAWLLENGANLQVVEQFSDAPLKEPQQILFKSLLKNSELISIDGLDIVLASFQQKNYTGHLSKITRKLIEVTGADAVFSVVQMGEKTFVTYRAASERINALPLMQSLNGGGHKKAASALIKNQPVTLIVERIRKKLPSLVSPALMAKHMMSSPVRVVAPDTTIETTSKMLYRYGHTGFPVVDNEKIQGIISRRDVDKALHHKLGHAPVKGFMSHEPITITIHDTIDRIQEIMIDKHVGRLPVIHENTLVGIVSRSNIIQAMHGEKTGSTMLPSSFPHPTKRQVTQTMRKKFPSSIYQLLVSIGDQAAKLSMAPYLIGGMVRDLLLDKDNKDMDIVVEGNGIQLALHLQATYGGSVRQHEEFKTATWKHPSGFLIDLTSARTEYYDFPAALPKVEMSTIKEDLFRRDFSINAMAISLNYESFGELLDYFHGYEDLISGKIRVLYNLSFVEDPTRILRSLRFESRFDFRMDTQTEKLAHQSANNILSVSKQRLANELCRLFYEGNASHGVNRLYELELHTYLVTNPIKHEIAANRIRELEDYHRDLHQKGLAISRSVWIGYMAALTYGDSKDIRELEDYCLSKEDQTVLNKIEELIHHLNQDLVNAPIATFHEHFSTYSLESLLGFLAFIHQDAKKSFIDYLIKRERLQRKITGNDLKELGLTPSPLFKELLYKAEVFQLQSSTITKREILEKLTGQY</sequence>
<dbReference type="EMBL" id="PDOE01000001">
    <property type="protein sequence ID" value="RKL68632.1"/>
    <property type="molecule type" value="Genomic_DNA"/>
</dbReference>
<keyword evidence="9" id="KW-0460">Magnesium</keyword>
<evidence type="ECO:0000256" key="2">
    <source>
        <dbReference type="ARBA" id="ARBA00007265"/>
    </source>
</evidence>
<dbReference type="InterPro" id="IPR001667">
    <property type="entry name" value="DDH_dom"/>
</dbReference>
<dbReference type="GO" id="GO:0046872">
    <property type="term" value="F:metal ion binding"/>
    <property type="evidence" value="ECO:0007669"/>
    <property type="project" value="UniProtKB-KW"/>
</dbReference>
<dbReference type="Gene3D" id="3.30.460.10">
    <property type="entry name" value="Beta Polymerase, domain 2"/>
    <property type="match status" value="1"/>
</dbReference>
<evidence type="ECO:0000313" key="14">
    <source>
        <dbReference type="EMBL" id="RKL68632.1"/>
    </source>
</evidence>
<keyword evidence="10 12" id="KW-0694">RNA-binding</keyword>
<dbReference type="Pfam" id="PF00571">
    <property type="entry name" value="CBS"/>
    <property type="match status" value="2"/>
</dbReference>
<dbReference type="SUPFAM" id="SSF54631">
    <property type="entry name" value="CBS-domain pair"/>
    <property type="match status" value="1"/>
</dbReference>
<comment type="cofactor">
    <cofactor evidence="1">
        <name>Mg(2+)</name>
        <dbReference type="ChEBI" id="CHEBI:18420"/>
    </cofactor>
</comment>
<dbReference type="SUPFAM" id="SSF64182">
    <property type="entry name" value="DHH phosphoesterases"/>
    <property type="match status" value="1"/>
</dbReference>
<dbReference type="InterPro" id="IPR032828">
    <property type="entry name" value="PolyA_RNA-bd"/>
</dbReference>
<protein>
    <recommendedName>
        <fullName evidence="13">CBS domain-containing protein</fullName>
    </recommendedName>
</protein>
<dbReference type="GO" id="GO:0000166">
    <property type="term" value="F:nucleotide binding"/>
    <property type="evidence" value="ECO:0007669"/>
    <property type="project" value="UniProtKB-KW"/>
</dbReference>